<keyword evidence="4 6" id="KW-0472">Membrane</keyword>
<keyword evidence="3 6" id="KW-1133">Transmembrane helix</keyword>
<dbReference type="PANTHER" id="PTHR41335:SF1">
    <property type="entry name" value="MEMBRANE PROTEIN"/>
    <property type="match status" value="1"/>
</dbReference>
<evidence type="ECO:0000256" key="2">
    <source>
        <dbReference type="ARBA" id="ARBA00022692"/>
    </source>
</evidence>
<reference evidence="8 9" key="1">
    <citation type="submission" date="2023-07" db="EMBL/GenBank/DDBJ databases">
        <title>The novel representative of Negativicutes class, Anaeroselena agilis gen. nov. sp. nov.</title>
        <authorList>
            <person name="Prokofeva M.I."/>
            <person name="Elcheninov A.G."/>
            <person name="Klyukina A."/>
            <person name="Kublanov I.V."/>
            <person name="Frolov E.N."/>
            <person name="Podosokorskaya O.A."/>
        </authorList>
    </citation>
    <scope>NUCLEOTIDE SEQUENCE [LARGE SCALE GENOMIC DNA]</scope>
    <source>
        <strain evidence="8 9">4137-cl</strain>
    </source>
</reference>
<keyword evidence="1" id="KW-1003">Cell membrane</keyword>
<feature type="compositionally biased region" description="Basic and acidic residues" evidence="5">
    <location>
        <begin position="82"/>
        <end position="98"/>
    </location>
</feature>
<organism evidence="8 9">
    <name type="scientific">Anaeroselena agilis</name>
    <dbReference type="NCBI Taxonomy" id="3063788"/>
    <lineage>
        <taxon>Bacteria</taxon>
        <taxon>Bacillati</taxon>
        <taxon>Bacillota</taxon>
        <taxon>Negativicutes</taxon>
        <taxon>Acetonemataceae</taxon>
        <taxon>Anaeroselena</taxon>
    </lineage>
</organism>
<name>A0ABU3P562_9FIRM</name>
<evidence type="ECO:0000256" key="5">
    <source>
        <dbReference type="SAM" id="MobiDB-lite"/>
    </source>
</evidence>
<accession>A0ABU3P562</accession>
<proteinExistence type="predicted"/>
<protein>
    <submittedName>
        <fullName evidence="8">LapA family protein</fullName>
    </submittedName>
</protein>
<dbReference type="PANTHER" id="PTHR41335">
    <property type="entry name" value="MEMBRANE PROTEIN-RELATED"/>
    <property type="match status" value="1"/>
</dbReference>
<evidence type="ECO:0000259" key="7">
    <source>
        <dbReference type="Pfam" id="PF06305"/>
    </source>
</evidence>
<feature type="transmembrane region" description="Helical" evidence="6">
    <location>
        <begin position="36"/>
        <end position="62"/>
    </location>
</feature>
<dbReference type="Proteomes" id="UP001254848">
    <property type="component" value="Unassembled WGS sequence"/>
</dbReference>
<evidence type="ECO:0000256" key="4">
    <source>
        <dbReference type="ARBA" id="ARBA00023136"/>
    </source>
</evidence>
<evidence type="ECO:0000313" key="8">
    <source>
        <dbReference type="EMBL" id="MDT8903276.1"/>
    </source>
</evidence>
<dbReference type="EMBL" id="JAUOZS010000001">
    <property type="protein sequence ID" value="MDT8903276.1"/>
    <property type="molecule type" value="Genomic_DNA"/>
</dbReference>
<dbReference type="RefSeq" id="WP_413781736.1">
    <property type="nucleotide sequence ID" value="NZ_JAUOZS010000001.1"/>
</dbReference>
<dbReference type="InterPro" id="IPR010445">
    <property type="entry name" value="LapA_dom"/>
</dbReference>
<gene>
    <name evidence="8" type="ORF">Q4T40_18745</name>
</gene>
<keyword evidence="2 6" id="KW-0812">Transmembrane</keyword>
<evidence type="ECO:0000256" key="6">
    <source>
        <dbReference type="SAM" id="Phobius"/>
    </source>
</evidence>
<keyword evidence="9" id="KW-1185">Reference proteome</keyword>
<comment type="caution">
    <text evidence="8">The sequence shown here is derived from an EMBL/GenBank/DDBJ whole genome shotgun (WGS) entry which is preliminary data.</text>
</comment>
<sequence>MAYLTLLAAAILSFATAFFAVQNSSLVTVNLFTRTFEASLVIVILGAATLGFITALLLGMFVQIKTRYRLFKAERRIAQLEAELQDKQPAKPDEKEEPPQEPPACDPGAPS</sequence>
<feature type="region of interest" description="Disordered" evidence="5">
    <location>
        <begin position="82"/>
        <end position="111"/>
    </location>
</feature>
<dbReference type="Pfam" id="PF06305">
    <property type="entry name" value="LapA_dom"/>
    <property type="match status" value="1"/>
</dbReference>
<evidence type="ECO:0000256" key="3">
    <source>
        <dbReference type="ARBA" id="ARBA00022989"/>
    </source>
</evidence>
<feature type="compositionally biased region" description="Pro residues" evidence="5">
    <location>
        <begin position="100"/>
        <end position="111"/>
    </location>
</feature>
<evidence type="ECO:0000256" key="1">
    <source>
        <dbReference type="ARBA" id="ARBA00022475"/>
    </source>
</evidence>
<feature type="domain" description="Lipopolysaccharide assembly protein A" evidence="7">
    <location>
        <begin position="22"/>
        <end position="85"/>
    </location>
</feature>
<evidence type="ECO:0000313" key="9">
    <source>
        <dbReference type="Proteomes" id="UP001254848"/>
    </source>
</evidence>